<gene>
    <name evidence="2" type="ORF">DIU77_002750</name>
    <name evidence="3" type="ORF">DIU77_01425</name>
</gene>
<reference evidence="2" key="4">
    <citation type="submission" date="2023-08" db="EMBL/GenBank/DDBJ databases">
        <authorList>
            <person name="Guima S.E.S."/>
            <person name="Martins L.F."/>
            <person name="Silva A.M."/>
            <person name="Setubal J.C."/>
        </authorList>
    </citation>
    <scope>NUCLEOTIDE SEQUENCE</scope>
    <source>
        <strain evidence="2">ZC4RG45</strain>
    </source>
</reference>
<reference evidence="2 4" key="3">
    <citation type="journal article" date="2021" name="BMC Genomics">
        <title>Genome-resolved metagenome and metatranscriptome analyses of thermophilic composting reveal key bacterial players and their metabolic interactions.</title>
        <authorList>
            <person name="Braga L.P.P."/>
            <person name="Pereira R.V."/>
            <person name="Martins L.F."/>
            <person name="Moura L.M.S."/>
            <person name="Sanchez F.B."/>
            <person name="Patane J.S.L."/>
            <person name="da Silva A.M."/>
            <person name="Setubal J.C."/>
        </authorList>
    </citation>
    <scope>NUCLEOTIDE SEQUENCE [LARGE SCALE GENOMIC DNA]</scope>
    <source>
        <strain evidence="2">ZC4RG45</strain>
    </source>
</reference>
<feature type="chain" id="PRO_5015961947" evidence="1">
    <location>
        <begin position="30"/>
        <end position="310"/>
    </location>
</feature>
<dbReference type="EMBL" id="QGUI02000017">
    <property type="protein sequence ID" value="MFO7191147.1"/>
    <property type="molecule type" value="Genomic_DNA"/>
</dbReference>
<dbReference type="AlphaFoldDB" id="A0A2W4M040"/>
<reference evidence="2" key="2">
    <citation type="submission" date="2018-05" db="EMBL/GenBank/DDBJ databases">
        <authorList>
            <person name="Moura L."/>
            <person name="Setubal J.C."/>
        </authorList>
    </citation>
    <scope>NUCLEOTIDE SEQUENCE</scope>
    <source>
        <strain evidence="2">ZC4RG45</strain>
    </source>
</reference>
<organism evidence="3">
    <name type="scientific">Thermocrispum agreste</name>
    <dbReference type="NCBI Taxonomy" id="37925"/>
    <lineage>
        <taxon>Bacteria</taxon>
        <taxon>Bacillati</taxon>
        <taxon>Actinomycetota</taxon>
        <taxon>Actinomycetes</taxon>
        <taxon>Pseudonocardiales</taxon>
        <taxon>Pseudonocardiaceae</taxon>
        <taxon>Thermocrispum</taxon>
    </lineage>
</organism>
<dbReference type="Gene3D" id="3.40.50.1820">
    <property type="entry name" value="alpha/beta hydrolase"/>
    <property type="match status" value="1"/>
</dbReference>
<proteinExistence type="predicted"/>
<accession>A0A2W4M040</accession>
<dbReference type="InterPro" id="IPR002918">
    <property type="entry name" value="Lipase_EstA/Esterase_EstB"/>
</dbReference>
<evidence type="ECO:0000313" key="2">
    <source>
        <dbReference type="EMBL" id="MFO7191147.1"/>
    </source>
</evidence>
<evidence type="ECO:0000313" key="3">
    <source>
        <dbReference type="EMBL" id="PZN01207.1"/>
    </source>
</evidence>
<dbReference type="Proteomes" id="UP000249324">
    <property type="component" value="Unassembled WGS sequence"/>
</dbReference>
<keyword evidence="1" id="KW-0732">Signal</keyword>
<dbReference type="STRING" id="1111738.GCA_000427905_03609"/>
<reference evidence="3" key="1">
    <citation type="submission" date="2018-05" db="EMBL/GenBank/DDBJ databases">
        <authorList>
            <person name="Lanie J.A."/>
            <person name="Ng W.-L."/>
            <person name="Kazmierczak K.M."/>
            <person name="Andrzejewski T.M."/>
            <person name="Davidsen T.M."/>
            <person name="Wayne K.J."/>
            <person name="Tettelin H."/>
            <person name="Glass J.I."/>
            <person name="Rusch D."/>
            <person name="Podicherti R."/>
            <person name="Tsui H.-C.T."/>
            <person name="Winkler M.E."/>
        </authorList>
    </citation>
    <scope>NUCLEOTIDE SEQUENCE</scope>
    <source>
        <strain evidence="3">ZC4RG45</strain>
    </source>
</reference>
<dbReference type="EMBL" id="QGUI01000029">
    <property type="protein sequence ID" value="PZN01207.1"/>
    <property type="molecule type" value="Genomic_DNA"/>
</dbReference>
<evidence type="ECO:0000256" key="1">
    <source>
        <dbReference type="SAM" id="SignalP"/>
    </source>
</evidence>
<keyword evidence="2" id="KW-0378">Hydrolase</keyword>
<evidence type="ECO:0000313" key="4">
    <source>
        <dbReference type="Proteomes" id="UP000249324"/>
    </source>
</evidence>
<dbReference type="SUPFAM" id="SSF53474">
    <property type="entry name" value="alpha/beta-Hydrolases"/>
    <property type="match status" value="1"/>
</dbReference>
<comment type="caution">
    <text evidence="3">The sequence shown here is derived from an EMBL/GenBank/DDBJ whole genome shotgun (WGS) entry which is preliminary data.</text>
</comment>
<name>A0A2W4M040_9PSEU</name>
<feature type="signal peptide" evidence="1">
    <location>
        <begin position="1"/>
        <end position="29"/>
    </location>
</feature>
<dbReference type="GO" id="GO:0016787">
    <property type="term" value="F:hydrolase activity"/>
    <property type="evidence" value="ECO:0007669"/>
    <property type="project" value="UniProtKB-KW"/>
</dbReference>
<protein>
    <submittedName>
        <fullName evidence="2">Alpha/beta hydrolase</fullName>
    </submittedName>
</protein>
<sequence>MARQRVRGWCIAVITAVTVALFGAAPAQAKQIPEGDLPQALINYVLSPNAVAGANDWSCKPSKDKPYPVILLPGTFFNIGVNFVKIAPRLKNAGYCVFATNYGMTALSAGRVGGLKHIPESARELDAFVNKVLAATGAKKVDIVGHSQGGNVPMWWMKKMGNAHKVAHYVGWAPSSHGTSVNGIVTLAHELRLLGLAMPLTDVAQIRGVADQFYTSDYIKELWSDGPEVPPGPKYTVIITKYDWVVTPYYTQRLEGRDVNNILLQDRCPHDHASHIGLFNDDPTMQLTMNALADGPKDFQPVCRGYGLPA</sequence>
<dbReference type="InterPro" id="IPR029058">
    <property type="entry name" value="AB_hydrolase_fold"/>
</dbReference>
<dbReference type="Pfam" id="PF01674">
    <property type="entry name" value="Lipase_2"/>
    <property type="match status" value="1"/>
</dbReference>
<dbReference type="GO" id="GO:0016042">
    <property type="term" value="P:lipid catabolic process"/>
    <property type="evidence" value="ECO:0007669"/>
    <property type="project" value="InterPro"/>
</dbReference>